<dbReference type="PROSITE" id="PS00122">
    <property type="entry name" value="CARBOXYLESTERASE_B_1"/>
    <property type="match status" value="1"/>
</dbReference>
<evidence type="ECO:0000256" key="7">
    <source>
        <dbReference type="SAM" id="SignalP"/>
    </source>
</evidence>
<keyword evidence="10" id="KW-1185">Reference proteome</keyword>
<keyword evidence="5" id="KW-0325">Glycoprotein</keyword>
<keyword evidence="7" id="KW-0732">Signal</keyword>
<feature type="chain" id="PRO_5043449366" description="Carboxylic ester hydrolase" evidence="7">
    <location>
        <begin position="16"/>
        <end position="533"/>
    </location>
</feature>
<dbReference type="EMBL" id="CAVLEF010000277">
    <property type="protein sequence ID" value="CAK1554317.1"/>
    <property type="molecule type" value="Genomic_DNA"/>
</dbReference>
<evidence type="ECO:0000256" key="6">
    <source>
        <dbReference type="RuleBase" id="RU361235"/>
    </source>
</evidence>
<evidence type="ECO:0000256" key="5">
    <source>
        <dbReference type="ARBA" id="ARBA00023180"/>
    </source>
</evidence>
<evidence type="ECO:0000256" key="2">
    <source>
        <dbReference type="ARBA" id="ARBA00022487"/>
    </source>
</evidence>
<dbReference type="InterPro" id="IPR019826">
    <property type="entry name" value="Carboxylesterase_B_AS"/>
</dbReference>
<dbReference type="AlphaFoldDB" id="A0AAV1JYD0"/>
<evidence type="ECO:0000313" key="10">
    <source>
        <dbReference type="Proteomes" id="UP001497472"/>
    </source>
</evidence>
<dbReference type="Proteomes" id="UP001497472">
    <property type="component" value="Unassembled WGS sequence"/>
</dbReference>
<dbReference type="Pfam" id="PF00135">
    <property type="entry name" value="COesterase"/>
    <property type="match status" value="1"/>
</dbReference>
<comment type="caution">
    <text evidence="9">The sequence shown here is derived from an EMBL/GenBank/DDBJ whole genome shotgun (WGS) entry which is preliminary data.</text>
</comment>
<evidence type="ECO:0000256" key="1">
    <source>
        <dbReference type="ARBA" id="ARBA00005964"/>
    </source>
</evidence>
<evidence type="ECO:0000259" key="8">
    <source>
        <dbReference type="Pfam" id="PF00135"/>
    </source>
</evidence>
<dbReference type="SUPFAM" id="SSF53474">
    <property type="entry name" value="alpha/beta-Hydrolases"/>
    <property type="match status" value="1"/>
</dbReference>
<evidence type="ECO:0000313" key="9">
    <source>
        <dbReference type="EMBL" id="CAK1554317.1"/>
    </source>
</evidence>
<protein>
    <recommendedName>
        <fullName evidence="6">Carboxylic ester hydrolase</fullName>
        <ecNumber evidence="6">3.1.1.-</ecNumber>
    </recommendedName>
</protein>
<name>A0AAV1JYD0_9NEOP</name>
<dbReference type="InterPro" id="IPR029058">
    <property type="entry name" value="AB_hydrolase_fold"/>
</dbReference>
<gene>
    <name evidence="9" type="ORF">LNINA_LOCUS13239</name>
</gene>
<feature type="domain" description="Carboxylesterase type B" evidence="8">
    <location>
        <begin position="20"/>
        <end position="516"/>
    </location>
</feature>
<keyword evidence="2" id="KW-0719">Serine esterase</keyword>
<keyword evidence="3 6" id="KW-0378">Hydrolase</keyword>
<sequence length="533" mass="59692">MPLKWILVLIPAALCQLRLDPLVDTKAGLIKGLRADDGDYSMFLGVPYGKVDENNPFGLSQPYVKFNGTFVASNDSAICPQIEEFNNTVVGDLDCLHLNIYVPNSATSRNQLPVLVWIYGGGFRIGFAGRYLYGPKFIVRHDVILVTVNYRLGPYGFMCLDTPEVAGNQGLKDQVLALQWIKDNIEYFGGNSNRITIFGESAGAASVEFHLLSHHQNLFHQAILHSGSVFGTWVMTESDSTAPARLATKLGYQTDDMNDALAFLKTVDPKLLIAAANEIDLYLKACVEKQFDGVDNFLPVHPVNIDTISGLNGMPILTGFNSQEDLLKYLNKAAEDYEEDPFKTLLGLVFNEGLKATDVLRHFYIGDSAISPDVKWKLINLSSDMRFNHPVQRSLERFIDSGANVYQYMFAYTGERNFVKKRHNVTEGGAAHADELGYFFDMTTLDKNVNEDDQIIVDRVTTMWTNFVKHGNPTPEASDLLPIAWPKATKDTLHYLKIDKEMTIGARAFSDRMAFWDLFYSLNLQAVKGYVKN</sequence>
<keyword evidence="4" id="KW-1015">Disulfide bond</keyword>
<proteinExistence type="inferred from homology"/>
<evidence type="ECO:0000256" key="3">
    <source>
        <dbReference type="ARBA" id="ARBA00022801"/>
    </source>
</evidence>
<accession>A0AAV1JYD0</accession>
<feature type="signal peptide" evidence="7">
    <location>
        <begin position="1"/>
        <end position="15"/>
    </location>
</feature>
<comment type="similarity">
    <text evidence="1 6">Belongs to the type-B carboxylesterase/lipase family.</text>
</comment>
<evidence type="ECO:0000256" key="4">
    <source>
        <dbReference type="ARBA" id="ARBA00023157"/>
    </source>
</evidence>
<dbReference type="PANTHER" id="PTHR43142">
    <property type="entry name" value="CARBOXYLIC ESTER HYDROLASE"/>
    <property type="match status" value="1"/>
</dbReference>
<dbReference type="Gene3D" id="3.40.50.1820">
    <property type="entry name" value="alpha/beta hydrolase"/>
    <property type="match status" value="1"/>
</dbReference>
<organism evidence="9 10">
    <name type="scientific">Leptosia nina</name>
    <dbReference type="NCBI Taxonomy" id="320188"/>
    <lineage>
        <taxon>Eukaryota</taxon>
        <taxon>Metazoa</taxon>
        <taxon>Ecdysozoa</taxon>
        <taxon>Arthropoda</taxon>
        <taxon>Hexapoda</taxon>
        <taxon>Insecta</taxon>
        <taxon>Pterygota</taxon>
        <taxon>Neoptera</taxon>
        <taxon>Endopterygota</taxon>
        <taxon>Lepidoptera</taxon>
        <taxon>Glossata</taxon>
        <taxon>Ditrysia</taxon>
        <taxon>Papilionoidea</taxon>
        <taxon>Pieridae</taxon>
        <taxon>Pierinae</taxon>
        <taxon>Leptosia</taxon>
    </lineage>
</organism>
<dbReference type="InterPro" id="IPR002018">
    <property type="entry name" value="CarbesteraseB"/>
</dbReference>
<dbReference type="GO" id="GO:0052689">
    <property type="term" value="F:carboxylic ester hydrolase activity"/>
    <property type="evidence" value="ECO:0007669"/>
    <property type="project" value="UniProtKB-KW"/>
</dbReference>
<reference evidence="9 10" key="1">
    <citation type="submission" date="2023-11" db="EMBL/GenBank/DDBJ databases">
        <authorList>
            <person name="Okamura Y."/>
        </authorList>
    </citation>
    <scope>NUCLEOTIDE SEQUENCE [LARGE SCALE GENOMIC DNA]</scope>
</reference>
<dbReference type="EC" id="3.1.1.-" evidence="6"/>
<dbReference type="PANTHER" id="PTHR43142:SF1">
    <property type="entry name" value="CARBOXYLIC ESTER HYDROLASE"/>
    <property type="match status" value="1"/>
</dbReference>